<sequence>MTHVVFLSFVAKGTLLGQRDTVKAGLDVTLHKSIRPASQRAQTAIIEQVTKYPAAVLRTGHDEARQKVVTGGLCIGIVRQAFAVIGSLGGTGRISALTYGLDSRVNASACLPGPHQPSTEPSSDRSIASSVGIKLRAAHGYAPNINANQVVFAQPAYPKSSQVEMTNFVHILEANGFLTSSKRHKHILTPAELNVVLADGTHRPHHPGLCSDLARGEWFASWRAVPVQQGQRRQVAGATLLALSVGRCPALPQRSRLARQEGRQRQRHQQRWQQQQGGGAVLFAPYPVEVWQELHSRRDHPFLAEPSDHRNLALGMWINVFEPGSDKALREIIFDSSNTALRPGSRLEIRKEWRSVPVLLCDRSIFTDDKHKHKTVHEMRLVAMPHSGAASCLSSIASIPWDGLTFYDYRRTFAALVKHQIPDEQLKLLMGHRRSRSWVADSVYLLCCRRDRTSISLPNPCRSVPCSLRRYRKGPRRAEGKTDLPVVCRSGSGVYLSLAQNSLPSSSTGTLHGHGQSAAHQGLCSCQHKRRVGERASGRVGPMRHGPGPHILLHPPPLFTRR</sequence>
<keyword evidence="3" id="KW-1185">Reference proteome</keyword>
<evidence type="ECO:0000256" key="1">
    <source>
        <dbReference type="SAM" id="MobiDB-lite"/>
    </source>
</evidence>
<dbReference type="Proteomes" id="UP000008867">
    <property type="component" value="Chromosome 9"/>
</dbReference>
<dbReference type="EMBL" id="FQ311474">
    <property type="protein sequence ID" value="CBQ73926.1"/>
    <property type="molecule type" value="Genomic_DNA"/>
</dbReference>
<protein>
    <submittedName>
        <fullName evidence="2">Uncharacterized protein</fullName>
    </submittedName>
</protein>
<evidence type="ECO:0000313" key="2">
    <source>
        <dbReference type="EMBL" id="CBQ73926.1"/>
    </source>
</evidence>
<dbReference type="OrthoDB" id="10597129at2759"/>
<organism evidence="2 3">
    <name type="scientific">Sporisorium reilianum (strain SRZ2)</name>
    <name type="common">Maize head smut fungus</name>
    <dbReference type="NCBI Taxonomy" id="999809"/>
    <lineage>
        <taxon>Eukaryota</taxon>
        <taxon>Fungi</taxon>
        <taxon>Dikarya</taxon>
        <taxon>Basidiomycota</taxon>
        <taxon>Ustilaginomycotina</taxon>
        <taxon>Ustilaginomycetes</taxon>
        <taxon>Ustilaginales</taxon>
        <taxon>Ustilaginaceae</taxon>
        <taxon>Sporisorium</taxon>
    </lineage>
</organism>
<name>E7A303_SPORE</name>
<gene>
    <name evidence="2" type="ORF">sr14514</name>
</gene>
<proteinExistence type="predicted"/>
<dbReference type="HOGENOM" id="CLU_484993_0_0_1"/>
<accession>E7A303</accession>
<feature type="region of interest" description="Disordered" evidence="1">
    <location>
        <begin position="537"/>
        <end position="562"/>
    </location>
</feature>
<dbReference type="AlphaFoldDB" id="E7A303"/>
<dbReference type="VEuPathDB" id="FungiDB:sr14514"/>
<feature type="region of interest" description="Disordered" evidence="1">
    <location>
        <begin position="255"/>
        <end position="277"/>
    </location>
</feature>
<reference evidence="2 3" key="1">
    <citation type="journal article" date="2010" name="Science">
        <title>Pathogenicity determinants in smut fungi revealed by genome comparison.</title>
        <authorList>
            <person name="Schirawski J."/>
            <person name="Mannhaupt G."/>
            <person name="Muench K."/>
            <person name="Brefort T."/>
            <person name="Schipper K."/>
            <person name="Doehlemann G."/>
            <person name="Di Stasio M."/>
            <person name="Roessel N."/>
            <person name="Mendoza-Mendoza A."/>
            <person name="Pester D."/>
            <person name="Mueller O."/>
            <person name="Winterberg B."/>
            <person name="Meyer E."/>
            <person name="Ghareeb H."/>
            <person name="Wollenberg T."/>
            <person name="Muensterkoetter M."/>
            <person name="Wong P."/>
            <person name="Walter M."/>
            <person name="Stukenbrock E."/>
            <person name="Gueldener U."/>
            <person name="Kahmann R."/>
        </authorList>
    </citation>
    <scope>NUCLEOTIDE SEQUENCE [LARGE SCALE GENOMIC DNA]</scope>
    <source>
        <strain evidence="3">SRZ2</strain>
    </source>
</reference>
<evidence type="ECO:0000313" key="3">
    <source>
        <dbReference type="Proteomes" id="UP000008867"/>
    </source>
</evidence>